<dbReference type="Pfam" id="PF00675">
    <property type="entry name" value="Peptidase_M16"/>
    <property type="match status" value="1"/>
</dbReference>
<keyword evidence="4" id="KW-0479">Metal-binding</keyword>
<dbReference type="Pfam" id="PF05193">
    <property type="entry name" value="Peptidase_M16_C"/>
    <property type="match status" value="1"/>
</dbReference>
<feature type="domain" description="Peptidase M16 middle/third" evidence="12">
    <location>
        <begin position="563"/>
        <end position="777"/>
    </location>
</feature>
<accession>A0A640KUU6</accession>
<dbReference type="OrthoDB" id="952271at2759"/>
<evidence type="ECO:0000256" key="3">
    <source>
        <dbReference type="ARBA" id="ARBA00022670"/>
    </source>
</evidence>
<dbReference type="AlphaFoldDB" id="A0A640KUU6"/>
<evidence type="ECO:0000256" key="1">
    <source>
        <dbReference type="ARBA" id="ARBA00001947"/>
    </source>
</evidence>
<dbReference type="PANTHER" id="PTHR43690:SF18">
    <property type="entry name" value="INSULIN-DEGRADING ENZYME-RELATED"/>
    <property type="match status" value="1"/>
</dbReference>
<feature type="region of interest" description="Disordered" evidence="9">
    <location>
        <begin position="522"/>
        <end position="544"/>
    </location>
</feature>
<evidence type="ECO:0000256" key="4">
    <source>
        <dbReference type="ARBA" id="ARBA00022723"/>
    </source>
</evidence>
<dbReference type="Gene3D" id="3.30.830.10">
    <property type="entry name" value="Metalloenzyme, LuxS/M16 peptidase-like"/>
    <property type="match status" value="4"/>
</dbReference>
<dbReference type="InterPro" id="IPR011249">
    <property type="entry name" value="Metalloenz_LuxS/M16"/>
</dbReference>
<organism evidence="14 15">
    <name type="scientific">Leishmania tarentolae</name>
    <name type="common">Sauroleishmania tarentolae</name>
    <dbReference type="NCBI Taxonomy" id="5689"/>
    <lineage>
        <taxon>Eukaryota</taxon>
        <taxon>Discoba</taxon>
        <taxon>Euglenozoa</taxon>
        <taxon>Kinetoplastea</taxon>
        <taxon>Metakinetoplastina</taxon>
        <taxon>Trypanosomatida</taxon>
        <taxon>Trypanosomatidae</taxon>
        <taxon>Leishmaniinae</taxon>
        <taxon>Leishmania</taxon>
        <taxon>lizard Leishmania</taxon>
    </lineage>
</organism>
<dbReference type="InterPro" id="IPR001431">
    <property type="entry name" value="Pept_M16_Zn_BS"/>
</dbReference>
<evidence type="ECO:0000259" key="11">
    <source>
        <dbReference type="Pfam" id="PF05193"/>
    </source>
</evidence>
<name>A0A640KUU6_LEITA</name>
<evidence type="ECO:0000313" key="14">
    <source>
        <dbReference type="EMBL" id="GET91317.1"/>
    </source>
</evidence>
<dbReference type="Pfam" id="PF22456">
    <property type="entry name" value="PqqF-like_C_4"/>
    <property type="match status" value="1"/>
</dbReference>
<feature type="domain" description="Coenzyme PQQ synthesis protein F-like C-terminal lobe" evidence="13">
    <location>
        <begin position="904"/>
        <end position="1001"/>
    </location>
</feature>
<evidence type="ECO:0000313" key="15">
    <source>
        <dbReference type="Proteomes" id="UP000419144"/>
    </source>
</evidence>
<dbReference type="Pfam" id="PF16187">
    <property type="entry name" value="Peptidase_M16_M"/>
    <property type="match status" value="1"/>
</dbReference>
<evidence type="ECO:0000256" key="7">
    <source>
        <dbReference type="ARBA" id="ARBA00023049"/>
    </source>
</evidence>
<dbReference type="EMBL" id="BLBS01000047">
    <property type="protein sequence ID" value="GET91317.1"/>
    <property type="molecule type" value="Genomic_DNA"/>
</dbReference>
<evidence type="ECO:0000256" key="2">
    <source>
        <dbReference type="ARBA" id="ARBA00007261"/>
    </source>
</evidence>
<evidence type="ECO:0000256" key="6">
    <source>
        <dbReference type="ARBA" id="ARBA00022833"/>
    </source>
</evidence>
<dbReference type="InterPro" id="IPR050626">
    <property type="entry name" value="Peptidase_M16"/>
</dbReference>
<comment type="caution">
    <text evidence="14">The sequence shown here is derived from an EMBL/GenBank/DDBJ whole genome shotgun (WGS) entry which is preliminary data.</text>
</comment>
<feature type="region of interest" description="Disordered" evidence="9">
    <location>
        <begin position="1071"/>
        <end position="1094"/>
    </location>
</feature>
<evidence type="ECO:0000256" key="8">
    <source>
        <dbReference type="RuleBase" id="RU004447"/>
    </source>
</evidence>
<feature type="domain" description="Peptidase M16 C-terminal" evidence="11">
    <location>
        <begin position="254"/>
        <end position="434"/>
    </location>
</feature>
<dbReference type="PANTHER" id="PTHR43690">
    <property type="entry name" value="NARDILYSIN"/>
    <property type="match status" value="1"/>
</dbReference>
<evidence type="ECO:0000256" key="5">
    <source>
        <dbReference type="ARBA" id="ARBA00022801"/>
    </source>
</evidence>
<dbReference type="FunFam" id="3.30.830.10:FF:000012">
    <property type="entry name" value="Protease 3"/>
    <property type="match status" value="1"/>
</dbReference>
<keyword evidence="3" id="KW-0645">Protease</keyword>
<dbReference type="VEuPathDB" id="TriTrypDB:LtaPh_3135700"/>
<dbReference type="GO" id="GO:0004222">
    <property type="term" value="F:metalloendopeptidase activity"/>
    <property type="evidence" value="ECO:0007669"/>
    <property type="project" value="InterPro"/>
</dbReference>
<evidence type="ECO:0000259" key="13">
    <source>
        <dbReference type="Pfam" id="PF22456"/>
    </source>
</evidence>
<reference evidence="14" key="1">
    <citation type="submission" date="2019-11" db="EMBL/GenBank/DDBJ databases">
        <title>Leishmania tarentolae CDS.</title>
        <authorList>
            <person name="Goto Y."/>
            <person name="Yamagishi J."/>
        </authorList>
    </citation>
    <scope>NUCLEOTIDE SEQUENCE [LARGE SCALE GENOMIC DNA]</scope>
    <source>
        <strain evidence="14">Parrot Tar II</strain>
    </source>
</reference>
<comment type="similarity">
    <text evidence="2 8">Belongs to the peptidase M16 family.</text>
</comment>
<sequence>MLPLHWCHKLTRLSLQLPSRSPCPSYPSAFTYHIGVAFAVCSPRGHHSHVHLARTHSTPQSAMTSVAQHIITPAVIRAKYSGYVLSNGVKCVIVQDASAKMPAAAMSIRAGQLNDPVELPGLAHFCEHMLFMGTEKFPKEDEFDSFVSKGGGVTNAFTDDCDTVYHFNISDGSLEGALERFVEFFAAPSFSSGAVAREVNAVHSEDEKNHNNDYWRLDELMRSFCNPKHPRSRYGNGNLTTLRDEPKRLGIDVRESLKAFHSQYYLAGGATIVVVSTRSADEVLSLIEGPLSRMKQGAVPCFSFLEAGEHFFTSAALGSWTNVRTVRKMRDLRLMWAVRSPSSSWRTRPSAYISHLLGHECDTSVLGVLKKRDWATGMMAGSHRVDDDFEVLSVSVSLTVEGFRNALKVVDLLYQGIGQSIAQGVSAEVYKGMKAEERLSFESADAGAPADHCVTLAQNANATDLEHCWIGDSVVLEDNMEAAVAYARQLTPQNCVMVMQWGDMPIDAALHAILAEGNPVENHAEQHEEEDEEDLQSAEGESNASAEELFLSLPPFAQVRVSDASRFHKALYQTVKVPEEHCARWQSLMSGPYPPELALPSTNPFIATDFTIHPPAASGAVDEIASPHAVTYVRRDAGHHSTFKMALRCNILSPVASASPLNRLYTRVMRSILSNAITEMAYYATLASLTNAVMFPETGLGFAVEGPSQKLYEFFFAVMRKGLSMEVLQGTADEYATYLEAGIQKIKNVGMDQPYKILGDMQKKATRTTYYLFNEIAACERAATYEGYRTFVKQYLESGLLLECFVAGNVLSTQDVREMLVVRLEHLLETSGIPAPLKESIPRVRDTYGPRAGVGRANESVLTSFDVLSVPPSNPADPNAAVFVDIIIGESTPRAVALTDTAVNLISSSFFNVLRTREALGYIVFAQSSAAYHTAHALLVVQSALKDVDCLYLLSRIVAFLCAVEAQLDTLCSDEEVEKVKKGLIATLEKMPDSVVSDAARLEREHVSLSRFETRQLTIAALLTITAEDVKAHFRKFILNSRSDSRALALCMNNARAAVTNVLSEPGNRRIRLPRMRPQPADSDDAPDGASENAGTLILPTFSDGDSCVEITSYASALEYQHGISVARSNTY</sequence>
<dbReference type="InterPro" id="IPR032632">
    <property type="entry name" value="Peptidase_M16_M"/>
</dbReference>
<dbReference type="GO" id="GO:0043171">
    <property type="term" value="P:peptide catabolic process"/>
    <property type="evidence" value="ECO:0007669"/>
    <property type="project" value="TreeGrafter"/>
</dbReference>
<dbReference type="GO" id="GO:0051603">
    <property type="term" value="P:proteolysis involved in protein catabolic process"/>
    <property type="evidence" value="ECO:0007669"/>
    <property type="project" value="TreeGrafter"/>
</dbReference>
<dbReference type="PROSITE" id="PS00143">
    <property type="entry name" value="INSULINASE"/>
    <property type="match status" value="1"/>
</dbReference>
<keyword evidence="5" id="KW-0378">Hydrolase</keyword>
<proteinExistence type="inferred from homology"/>
<dbReference type="GO" id="GO:0046872">
    <property type="term" value="F:metal ion binding"/>
    <property type="evidence" value="ECO:0007669"/>
    <property type="project" value="UniProtKB-KW"/>
</dbReference>
<keyword evidence="6" id="KW-0862">Zinc</keyword>
<feature type="compositionally biased region" description="Acidic residues" evidence="9">
    <location>
        <begin position="527"/>
        <end position="536"/>
    </location>
</feature>
<dbReference type="GO" id="GO:0005829">
    <property type="term" value="C:cytosol"/>
    <property type="evidence" value="ECO:0007669"/>
    <property type="project" value="TreeGrafter"/>
</dbReference>
<feature type="domain" description="Peptidase M16 N-terminal" evidence="10">
    <location>
        <begin position="92"/>
        <end position="227"/>
    </location>
</feature>
<dbReference type="GO" id="GO:0005739">
    <property type="term" value="C:mitochondrion"/>
    <property type="evidence" value="ECO:0007669"/>
    <property type="project" value="TreeGrafter"/>
</dbReference>
<dbReference type="SUPFAM" id="SSF63411">
    <property type="entry name" value="LuxS/MPP-like metallohydrolase"/>
    <property type="match status" value="4"/>
</dbReference>
<dbReference type="Proteomes" id="UP000419144">
    <property type="component" value="Unassembled WGS sequence"/>
</dbReference>
<keyword evidence="7" id="KW-0482">Metalloprotease</keyword>
<evidence type="ECO:0000256" key="9">
    <source>
        <dbReference type="SAM" id="MobiDB-lite"/>
    </source>
</evidence>
<protein>
    <submittedName>
        <fullName evidence="14">Peptidase, putative</fullName>
    </submittedName>
</protein>
<keyword evidence="15" id="KW-1185">Reference proteome</keyword>
<dbReference type="InterPro" id="IPR007863">
    <property type="entry name" value="Peptidase_M16_C"/>
</dbReference>
<comment type="cofactor">
    <cofactor evidence="1">
        <name>Zn(2+)</name>
        <dbReference type="ChEBI" id="CHEBI:29105"/>
    </cofactor>
</comment>
<evidence type="ECO:0000259" key="12">
    <source>
        <dbReference type="Pfam" id="PF16187"/>
    </source>
</evidence>
<gene>
    <name evidence="14" type="ORF">LtaPh_3135700</name>
</gene>
<dbReference type="InterPro" id="IPR011765">
    <property type="entry name" value="Pept_M16_N"/>
</dbReference>
<dbReference type="InterPro" id="IPR054734">
    <property type="entry name" value="PqqF-like_C_4"/>
</dbReference>
<evidence type="ECO:0000259" key="10">
    <source>
        <dbReference type="Pfam" id="PF00675"/>
    </source>
</evidence>